<name>A0A250VNI5_STROL</name>
<comment type="caution">
    <text evidence="1">The sequence shown here is derived from an EMBL/GenBank/DDBJ whole genome shotgun (WGS) entry which is preliminary data.</text>
</comment>
<sequence length="66" mass="7248">MRDGKPWIGDQVHDHDAQRNGIITDVQGGTYVLRPLAGGGAEWDAPSDEKLSVNVPRPEQIGWLRA</sequence>
<dbReference type="Proteomes" id="UP000217446">
    <property type="component" value="Unassembled WGS sequence"/>
</dbReference>
<protein>
    <submittedName>
        <fullName evidence="1">Uncharacterized protein</fullName>
    </submittedName>
</protein>
<dbReference type="RefSeq" id="WP_201264431.1">
    <property type="nucleotide sequence ID" value="NZ_BDQI01000021.1"/>
</dbReference>
<reference evidence="2" key="1">
    <citation type="submission" date="2017-05" db="EMBL/GenBank/DDBJ databases">
        <title>Streptomyces olivochromogenes NBRC 3561 whole genome shotgun sequence.</title>
        <authorList>
            <person name="Dohra H."/>
            <person name="Kodani S."/>
        </authorList>
    </citation>
    <scope>NUCLEOTIDE SEQUENCE [LARGE SCALE GENOMIC DNA]</scope>
    <source>
        <strain evidence="2">NBRC 3561</strain>
    </source>
</reference>
<keyword evidence="2" id="KW-1185">Reference proteome</keyword>
<proteinExistence type="predicted"/>
<evidence type="ECO:0000313" key="2">
    <source>
        <dbReference type="Proteomes" id="UP000217446"/>
    </source>
</evidence>
<accession>A0A250VNI5</accession>
<organism evidence="1 2">
    <name type="scientific">Streptomyces olivochromogenes</name>
    <dbReference type="NCBI Taxonomy" id="1963"/>
    <lineage>
        <taxon>Bacteria</taxon>
        <taxon>Bacillati</taxon>
        <taxon>Actinomycetota</taxon>
        <taxon>Actinomycetes</taxon>
        <taxon>Kitasatosporales</taxon>
        <taxon>Streptomycetaceae</taxon>
        <taxon>Streptomyces</taxon>
    </lineage>
</organism>
<evidence type="ECO:0000313" key="1">
    <source>
        <dbReference type="EMBL" id="GAX55783.1"/>
    </source>
</evidence>
<dbReference type="STRING" id="1963.AQJ27_30560"/>
<dbReference type="AlphaFoldDB" id="A0A250VNI5"/>
<gene>
    <name evidence="1" type="ORF">SO3561_07345</name>
</gene>
<dbReference type="EMBL" id="BDQI01000021">
    <property type="protein sequence ID" value="GAX55783.1"/>
    <property type="molecule type" value="Genomic_DNA"/>
</dbReference>